<dbReference type="SFLD" id="SFLDS00003">
    <property type="entry name" value="Haloacid_Dehalogenase"/>
    <property type="match status" value="1"/>
</dbReference>
<dbReference type="InterPro" id="IPR018303">
    <property type="entry name" value="ATPase_P-typ_P_site"/>
</dbReference>
<feature type="transmembrane region" description="Helical" evidence="8">
    <location>
        <begin position="34"/>
        <end position="57"/>
    </location>
</feature>
<gene>
    <name evidence="10" type="ORF">KC675_02125</name>
</gene>
<sequence length="806" mass="88865">MVDPGLSESQATSLLDTHGLNVIQEAKSISPIKIFLAQLTSPLIFILIFASTFSVILKEFTDAIFILIVVFINSLLGFYQEYKAENTLEKLKKSVSKHVNVIRDGKIKNIDTSLLVPGDLIMIEPGLRIPADGNLVEANELLINEAVLTGESEPVEKNLSKIETRNIFMGTLVIEGLGKAKISGTGANTKFGQIAKSLNEEETPATPIKLELLRLSKIITIFVLVLIVIIFFLGIINGLEFKEIFLTAVALGVSTIPEGLIISLTVTLALGMNRLLAKKALVKNLPAAETLGDVDVLCVDKTGTLTYGNMQVADYDFVDKQKALTTLAISNNESNFIDQAIHKYIENVKGIDFINKTQSKRKHLFPFSSEKKYTGAYDGKTLYAVGAPEVILSFCKGDKKKWSDEAIKKAKEGNRTLALCSRVMEKESVNRDDFKNMDFEGLVFIKDPVRDSVADSILAINNAGIEVKVITGDLKETAVNVLKTLNIDVTDKEMLSGNELTTHIENGTLPDVVLRTKLFYRTTPDQKLAIVKALQKRGKVVGMMGDGVNDSPALKAAEIGLVVDNATDVSKEVADIILLDSNFQTIEAAVEEGRNIIHNLRKIIVFLISDSLTETVLILLSLVFLLPLPLTPVLLLWINIIEDGIPSLALAFEKSPKNILLKKHSKAQSTILDKKVLSLVIATSLIKDLLFFVVYYWLVETGVNIEIARTVTFASISFSSLLFLFSVKTLETQLWKDKLFNNKVVNFAFLSGVLMLLVAIYLPLFNQILGTKPLEMNYIIAVVSLSGMSICFIEIAKFLLHKVLKR</sequence>
<dbReference type="InterPro" id="IPR023299">
    <property type="entry name" value="ATPase_P-typ_cyto_dom_N"/>
</dbReference>
<keyword evidence="4" id="KW-0067">ATP-binding</keyword>
<dbReference type="SUPFAM" id="SSF56784">
    <property type="entry name" value="HAD-like"/>
    <property type="match status" value="1"/>
</dbReference>
<keyword evidence="5" id="KW-1278">Translocase</keyword>
<dbReference type="Gene3D" id="3.40.50.1000">
    <property type="entry name" value="HAD superfamily/HAD-like"/>
    <property type="match status" value="1"/>
</dbReference>
<feature type="transmembrane region" description="Helical" evidence="8">
    <location>
        <begin position="63"/>
        <end position="82"/>
    </location>
</feature>
<keyword evidence="7 8" id="KW-0472">Membrane</keyword>
<dbReference type="InterPro" id="IPR023214">
    <property type="entry name" value="HAD_sf"/>
</dbReference>
<dbReference type="SFLD" id="SFLDF00027">
    <property type="entry name" value="p-type_atpase"/>
    <property type="match status" value="1"/>
</dbReference>
<dbReference type="InterPro" id="IPR059000">
    <property type="entry name" value="ATPase_P-type_domA"/>
</dbReference>
<dbReference type="AlphaFoldDB" id="A0A955I8V7"/>
<dbReference type="Pfam" id="PF00122">
    <property type="entry name" value="E1-E2_ATPase"/>
    <property type="match status" value="1"/>
</dbReference>
<reference evidence="10" key="2">
    <citation type="journal article" date="2021" name="Microbiome">
        <title>Successional dynamics and alternative stable states in a saline activated sludge microbial community over 9 years.</title>
        <authorList>
            <person name="Wang Y."/>
            <person name="Ye J."/>
            <person name="Ju F."/>
            <person name="Liu L."/>
            <person name="Boyd J.A."/>
            <person name="Deng Y."/>
            <person name="Parks D.H."/>
            <person name="Jiang X."/>
            <person name="Yin X."/>
            <person name="Woodcroft B.J."/>
            <person name="Tyson G.W."/>
            <person name="Hugenholtz P."/>
            <person name="Polz M.F."/>
            <person name="Zhang T."/>
        </authorList>
    </citation>
    <scope>NUCLEOTIDE SEQUENCE</scope>
    <source>
        <strain evidence="10">HKST-UBA15</strain>
    </source>
</reference>
<dbReference type="Proteomes" id="UP000745577">
    <property type="component" value="Unassembled WGS sequence"/>
</dbReference>
<dbReference type="SMART" id="SM00831">
    <property type="entry name" value="Cation_ATPase_N"/>
    <property type="match status" value="1"/>
</dbReference>
<accession>A0A955I8V7</accession>
<dbReference type="Gene3D" id="3.40.1110.10">
    <property type="entry name" value="Calcium-transporting ATPase, cytoplasmic domain N"/>
    <property type="match status" value="1"/>
</dbReference>
<dbReference type="SUPFAM" id="SSF81665">
    <property type="entry name" value="Calcium ATPase, transmembrane domain M"/>
    <property type="match status" value="1"/>
</dbReference>
<evidence type="ECO:0000256" key="7">
    <source>
        <dbReference type="ARBA" id="ARBA00023136"/>
    </source>
</evidence>
<feature type="transmembrane region" description="Helical" evidence="8">
    <location>
        <begin position="218"/>
        <end position="239"/>
    </location>
</feature>
<dbReference type="EMBL" id="JAGQLL010000020">
    <property type="protein sequence ID" value="MCA9379956.1"/>
    <property type="molecule type" value="Genomic_DNA"/>
</dbReference>
<organism evidence="10 11">
    <name type="scientific">Candidatus Dojkabacteria bacterium</name>
    <dbReference type="NCBI Taxonomy" id="2099670"/>
    <lineage>
        <taxon>Bacteria</taxon>
        <taxon>Candidatus Dojkabacteria</taxon>
    </lineage>
</organism>
<evidence type="ECO:0000256" key="5">
    <source>
        <dbReference type="ARBA" id="ARBA00022967"/>
    </source>
</evidence>
<evidence type="ECO:0000256" key="2">
    <source>
        <dbReference type="ARBA" id="ARBA00022692"/>
    </source>
</evidence>
<keyword evidence="3" id="KW-0547">Nucleotide-binding</keyword>
<dbReference type="PANTHER" id="PTHR42861">
    <property type="entry name" value="CALCIUM-TRANSPORTING ATPASE"/>
    <property type="match status" value="1"/>
</dbReference>
<keyword evidence="6 8" id="KW-1133">Transmembrane helix</keyword>
<evidence type="ECO:0000313" key="11">
    <source>
        <dbReference type="Proteomes" id="UP000745577"/>
    </source>
</evidence>
<evidence type="ECO:0000256" key="8">
    <source>
        <dbReference type="SAM" id="Phobius"/>
    </source>
</evidence>
<dbReference type="InterPro" id="IPR023298">
    <property type="entry name" value="ATPase_P-typ_TM_dom_sf"/>
</dbReference>
<dbReference type="Pfam" id="PF00689">
    <property type="entry name" value="Cation_ATPase_C"/>
    <property type="match status" value="1"/>
</dbReference>
<feature type="transmembrane region" description="Helical" evidence="8">
    <location>
        <begin position="778"/>
        <end position="800"/>
    </location>
</feature>
<dbReference type="PRINTS" id="PR00120">
    <property type="entry name" value="HATPASE"/>
</dbReference>
<dbReference type="SFLD" id="SFLDG00002">
    <property type="entry name" value="C1.7:_P-type_atpase_like"/>
    <property type="match status" value="1"/>
</dbReference>
<feature type="transmembrane region" description="Helical" evidence="8">
    <location>
        <begin position="747"/>
        <end position="766"/>
    </location>
</feature>
<dbReference type="SUPFAM" id="SSF81653">
    <property type="entry name" value="Calcium ATPase, transduction domain A"/>
    <property type="match status" value="1"/>
</dbReference>
<dbReference type="InterPro" id="IPR008250">
    <property type="entry name" value="ATPase_P-typ_transduc_dom_A_sf"/>
</dbReference>
<evidence type="ECO:0000259" key="9">
    <source>
        <dbReference type="SMART" id="SM00831"/>
    </source>
</evidence>
<dbReference type="Gene3D" id="2.70.150.10">
    <property type="entry name" value="Calcium-transporting ATPase, cytoplasmic transduction domain A"/>
    <property type="match status" value="1"/>
</dbReference>
<dbReference type="InterPro" id="IPR001757">
    <property type="entry name" value="P_typ_ATPase"/>
</dbReference>
<dbReference type="GO" id="GO:0016887">
    <property type="term" value="F:ATP hydrolysis activity"/>
    <property type="evidence" value="ECO:0007669"/>
    <property type="project" value="InterPro"/>
</dbReference>
<dbReference type="NCBIfam" id="TIGR01494">
    <property type="entry name" value="ATPase_P-type"/>
    <property type="match status" value="2"/>
</dbReference>
<dbReference type="Gene3D" id="1.20.1110.10">
    <property type="entry name" value="Calcium-transporting ATPase, transmembrane domain"/>
    <property type="match status" value="1"/>
</dbReference>
<evidence type="ECO:0000313" key="10">
    <source>
        <dbReference type="EMBL" id="MCA9379956.1"/>
    </source>
</evidence>
<keyword evidence="2 8" id="KW-0812">Transmembrane</keyword>
<evidence type="ECO:0000256" key="4">
    <source>
        <dbReference type="ARBA" id="ARBA00022840"/>
    </source>
</evidence>
<dbReference type="InterPro" id="IPR036412">
    <property type="entry name" value="HAD-like_sf"/>
</dbReference>
<feature type="domain" description="Cation-transporting P-type ATPase N-terminal" evidence="9">
    <location>
        <begin position="2"/>
        <end position="59"/>
    </location>
</feature>
<dbReference type="GO" id="GO:0016020">
    <property type="term" value="C:membrane"/>
    <property type="evidence" value="ECO:0007669"/>
    <property type="project" value="UniProtKB-SubCell"/>
</dbReference>
<dbReference type="Pfam" id="PF00702">
    <property type="entry name" value="Hydrolase"/>
    <property type="match status" value="1"/>
</dbReference>
<dbReference type="PROSITE" id="PS00154">
    <property type="entry name" value="ATPASE_E1_E2"/>
    <property type="match status" value="1"/>
</dbReference>
<reference evidence="10" key="1">
    <citation type="submission" date="2020-04" db="EMBL/GenBank/DDBJ databases">
        <authorList>
            <person name="Zhang T."/>
        </authorList>
    </citation>
    <scope>NUCLEOTIDE SEQUENCE</scope>
    <source>
        <strain evidence="10">HKST-UBA15</strain>
    </source>
</reference>
<evidence type="ECO:0000256" key="6">
    <source>
        <dbReference type="ARBA" id="ARBA00022989"/>
    </source>
</evidence>
<dbReference type="PRINTS" id="PR00119">
    <property type="entry name" value="CATATPASE"/>
</dbReference>
<dbReference type="GO" id="GO:0005524">
    <property type="term" value="F:ATP binding"/>
    <property type="evidence" value="ECO:0007669"/>
    <property type="project" value="UniProtKB-KW"/>
</dbReference>
<name>A0A955I8V7_9BACT</name>
<dbReference type="InterPro" id="IPR004014">
    <property type="entry name" value="ATPase_P-typ_cation-transptr_N"/>
</dbReference>
<feature type="transmembrane region" description="Helical" evidence="8">
    <location>
        <begin position="603"/>
        <end position="628"/>
    </location>
</feature>
<dbReference type="InterPro" id="IPR044492">
    <property type="entry name" value="P_typ_ATPase_HD_dom"/>
</dbReference>
<feature type="transmembrane region" description="Helical" evidence="8">
    <location>
        <begin position="710"/>
        <end position="727"/>
    </location>
</feature>
<evidence type="ECO:0000256" key="3">
    <source>
        <dbReference type="ARBA" id="ARBA00022741"/>
    </source>
</evidence>
<dbReference type="InterPro" id="IPR006068">
    <property type="entry name" value="ATPase_P-typ_cation-transptr_C"/>
</dbReference>
<comment type="subcellular location">
    <subcellularLocation>
        <location evidence="1">Membrane</location>
        <topology evidence="1">Multi-pass membrane protein</topology>
    </subcellularLocation>
</comment>
<feature type="transmembrane region" description="Helical" evidence="8">
    <location>
        <begin position="245"/>
        <end position="270"/>
    </location>
</feature>
<comment type="caution">
    <text evidence="10">The sequence shown here is derived from an EMBL/GenBank/DDBJ whole genome shotgun (WGS) entry which is preliminary data.</text>
</comment>
<evidence type="ECO:0000256" key="1">
    <source>
        <dbReference type="ARBA" id="ARBA00004141"/>
    </source>
</evidence>
<protein>
    <submittedName>
        <fullName evidence="10">Cation-transporting P-type ATPase</fullName>
    </submittedName>
</protein>
<feature type="transmembrane region" description="Helical" evidence="8">
    <location>
        <begin position="676"/>
        <end position="698"/>
    </location>
</feature>
<proteinExistence type="predicted"/>
<dbReference type="Pfam" id="PF00690">
    <property type="entry name" value="Cation_ATPase_N"/>
    <property type="match status" value="1"/>
</dbReference>